<dbReference type="KEGG" id="zma:100276637"/>
<dbReference type="OMA" id="RWRTIKV"/>
<protein>
    <recommendedName>
        <fullName evidence="6">MAPK kinase substrate protein</fullName>
    </recommendedName>
</protein>
<dbReference type="PANTHER" id="PTHR33730:SF37">
    <property type="entry name" value="EXPRESSED PROTEIN"/>
    <property type="match status" value="1"/>
</dbReference>
<name>K7WA57_MAIZE</name>
<dbReference type="eggNOG" id="ENOG502R4A5">
    <property type="taxonomic scope" value="Eukaryota"/>
</dbReference>
<feature type="compositionally biased region" description="Basic residues" evidence="1">
    <location>
        <begin position="124"/>
        <end position="135"/>
    </location>
</feature>
<dbReference type="IntAct" id="K7WA57">
    <property type="interactions" value="1"/>
</dbReference>
<keyword evidence="5" id="KW-1267">Proteomics identification</keyword>
<sequence>MAGLQRSATTFRRSGSSGLVWDERFLTEADAEAKAGAAEDAEQPELRHSRSVGMLRRAGGGGDSRSKKGKESRQKQAESARRSNQQVFRTKDVAPDMDPPSPRVSGCAFCAVFRGGSGGTGRRAQARRRSKPRKK</sequence>
<evidence type="ECO:0008006" key="6">
    <source>
        <dbReference type="Google" id="ProtNLM"/>
    </source>
</evidence>
<dbReference type="OrthoDB" id="689003at2759"/>
<feature type="region of interest" description="Disordered" evidence="1">
    <location>
        <begin position="32"/>
        <end position="135"/>
    </location>
</feature>
<evidence type="ECO:0000313" key="4">
    <source>
        <dbReference type="Proteomes" id="UP000007305"/>
    </source>
</evidence>
<keyword evidence="4" id="KW-1185">Reference proteome</keyword>
<dbReference type="AlphaFoldDB" id="K7WA57"/>
<dbReference type="RefSeq" id="NP_001143847.2">
    <property type="nucleotide sequence ID" value="NM_001150375.2"/>
</dbReference>
<feature type="compositionally biased region" description="Basic and acidic residues" evidence="1">
    <location>
        <begin position="64"/>
        <end position="81"/>
    </location>
</feature>
<dbReference type="GeneID" id="100276637"/>
<dbReference type="InterPro" id="IPR031421">
    <property type="entry name" value="DUF4666"/>
</dbReference>
<dbReference type="HOGENOM" id="CLU_123547_0_0_1"/>
<reference evidence="3" key="3">
    <citation type="submission" date="2019-07" db="EMBL/GenBank/DDBJ databases">
        <authorList>
            <person name="Seetharam A."/>
            <person name="Woodhouse M."/>
            <person name="Cannon E."/>
        </authorList>
    </citation>
    <scope>NUCLEOTIDE SEQUENCE [LARGE SCALE GENOMIC DNA]</scope>
    <source>
        <strain evidence="3">cv. B73</strain>
    </source>
</reference>
<dbReference type="PANTHER" id="PTHR33730">
    <property type="entry name" value="OS05G0542732 PROTEIN-RELATED"/>
    <property type="match status" value="1"/>
</dbReference>
<dbReference type="Proteomes" id="UP000007305">
    <property type="component" value="Chromosome 9"/>
</dbReference>
<evidence type="ECO:0007829" key="5">
    <source>
        <dbReference type="PeptideAtlas" id="K7WA57"/>
    </source>
</evidence>
<dbReference type="EnsemblPlants" id="Zm00001eb385630_T001">
    <property type="protein sequence ID" value="Zm00001eb385630_P001"/>
    <property type="gene ID" value="Zm00001eb385630"/>
</dbReference>
<evidence type="ECO:0000313" key="2">
    <source>
        <dbReference type="EMBL" id="AQL04227.1"/>
    </source>
</evidence>
<dbReference type="EMBL" id="CM000785">
    <property type="protein sequence ID" value="AQL04227.1"/>
    <property type="molecule type" value="Genomic_DNA"/>
</dbReference>
<dbReference type="Gramene" id="Zm00001eb385630_T001">
    <property type="protein sequence ID" value="Zm00001eb385630_P001"/>
    <property type="gene ID" value="Zm00001eb385630"/>
</dbReference>
<organism evidence="2">
    <name type="scientific">Zea mays</name>
    <name type="common">Maize</name>
    <dbReference type="NCBI Taxonomy" id="4577"/>
    <lineage>
        <taxon>Eukaryota</taxon>
        <taxon>Viridiplantae</taxon>
        <taxon>Streptophyta</taxon>
        <taxon>Embryophyta</taxon>
        <taxon>Tracheophyta</taxon>
        <taxon>Spermatophyta</taxon>
        <taxon>Magnoliopsida</taxon>
        <taxon>Liliopsida</taxon>
        <taxon>Poales</taxon>
        <taxon>Poaceae</taxon>
        <taxon>PACMAD clade</taxon>
        <taxon>Panicoideae</taxon>
        <taxon>Andropogonodae</taxon>
        <taxon>Andropogoneae</taxon>
        <taxon>Tripsacinae</taxon>
        <taxon>Zea</taxon>
    </lineage>
</organism>
<evidence type="ECO:0000256" key="1">
    <source>
        <dbReference type="SAM" id="MobiDB-lite"/>
    </source>
</evidence>
<proteinExistence type="evidence at protein level"/>
<gene>
    <name evidence="3" type="primary">LOC100276637</name>
    <name evidence="2" type="ORF">ZEAMMB73_Zm00001d046404</name>
</gene>
<reference evidence="2" key="2">
    <citation type="submission" date="2015-12" db="EMBL/GenBank/DDBJ databases">
        <title>Update maize B73 reference genome by single molecule sequencing technologies.</title>
        <authorList>
            <consortium name="Maize Genome Sequencing Project"/>
            <person name="Ware D."/>
        </authorList>
    </citation>
    <scope>NUCLEOTIDE SEQUENCE</scope>
    <source>
        <tissue evidence="2">Seedling</tissue>
    </source>
</reference>
<dbReference type="PaxDb" id="4577-GRMZM2G463953_P01"/>
<evidence type="ECO:0000313" key="3">
    <source>
        <dbReference type="EnsemblPlants" id="Zm00001eb385630_P001"/>
    </source>
</evidence>
<accession>K7WA57</accession>
<dbReference type="Pfam" id="PF15697">
    <property type="entry name" value="DUF4666"/>
    <property type="match status" value="1"/>
</dbReference>
<reference evidence="4" key="1">
    <citation type="journal article" date="2009" name="Science">
        <title>The B73 maize genome: complexity, diversity, and dynamics.</title>
        <authorList>
            <person name="Schnable P.S."/>
            <person name="Ware D."/>
            <person name="Fulton R.S."/>
            <person name="Stein J.C."/>
            <person name="Wei F."/>
            <person name="Pasternak S."/>
            <person name="Liang C."/>
            <person name="Zhang J."/>
            <person name="Fulton L."/>
            <person name="Graves T.A."/>
            <person name="Minx P."/>
            <person name="Reily A.D."/>
            <person name="Courtney L."/>
            <person name="Kruchowski S.S."/>
            <person name="Tomlinson C."/>
            <person name="Strong C."/>
            <person name="Delehaunty K."/>
            <person name="Fronick C."/>
            <person name="Courtney B."/>
            <person name="Rock S.M."/>
            <person name="Belter E."/>
            <person name="Du F."/>
            <person name="Kim K."/>
            <person name="Abbott R.M."/>
            <person name="Cotton M."/>
            <person name="Levy A."/>
            <person name="Marchetto P."/>
            <person name="Ochoa K."/>
            <person name="Jackson S.M."/>
            <person name="Gillam B."/>
            <person name="Chen W."/>
            <person name="Yan L."/>
            <person name="Higginbotham J."/>
            <person name="Cardenas M."/>
            <person name="Waligorski J."/>
            <person name="Applebaum E."/>
            <person name="Phelps L."/>
            <person name="Falcone J."/>
            <person name="Kanchi K."/>
            <person name="Thane T."/>
            <person name="Scimone A."/>
            <person name="Thane N."/>
            <person name="Henke J."/>
            <person name="Wang T."/>
            <person name="Ruppert J."/>
            <person name="Shah N."/>
            <person name="Rotter K."/>
            <person name="Hodges J."/>
            <person name="Ingenthron E."/>
            <person name="Cordes M."/>
            <person name="Kohlberg S."/>
            <person name="Sgro J."/>
            <person name="Delgado B."/>
            <person name="Mead K."/>
            <person name="Chinwalla A."/>
            <person name="Leonard S."/>
            <person name="Crouse K."/>
            <person name="Collura K."/>
            <person name="Kudrna D."/>
            <person name="Currie J."/>
            <person name="He R."/>
            <person name="Angelova A."/>
            <person name="Rajasekar S."/>
            <person name="Mueller T."/>
            <person name="Lomeli R."/>
            <person name="Scara G."/>
            <person name="Ko A."/>
            <person name="Delaney K."/>
            <person name="Wissotski M."/>
            <person name="Lopez G."/>
            <person name="Campos D."/>
            <person name="Braidotti M."/>
            <person name="Ashley E."/>
            <person name="Golser W."/>
            <person name="Kim H."/>
            <person name="Lee S."/>
            <person name="Lin J."/>
            <person name="Dujmic Z."/>
            <person name="Kim W."/>
            <person name="Talag J."/>
            <person name="Zuccolo A."/>
            <person name="Fan C."/>
            <person name="Sebastian A."/>
            <person name="Kramer M."/>
            <person name="Spiegel L."/>
            <person name="Nascimento L."/>
            <person name="Zutavern T."/>
            <person name="Miller B."/>
            <person name="Ambroise C."/>
            <person name="Muller S."/>
            <person name="Spooner W."/>
            <person name="Narechania A."/>
            <person name="Ren L."/>
            <person name="Wei S."/>
            <person name="Kumari S."/>
            <person name="Faga B."/>
            <person name="Levy M.J."/>
            <person name="McMahan L."/>
            <person name="Van Buren P."/>
            <person name="Vaughn M.W."/>
            <person name="Ying K."/>
            <person name="Yeh C.-T."/>
            <person name="Emrich S.J."/>
            <person name="Jia Y."/>
            <person name="Kalyanaraman A."/>
            <person name="Hsia A.-P."/>
            <person name="Barbazuk W.B."/>
            <person name="Baucom R.S."/>
            <person name="Brutnell T.P."/>
            <person name="Carpita N.C."/>
            <person name="Chaparro C."/>
            <person name="Chia J.-M."/>
            <person name="Deragon J.-M."/>
            <person name="Estill J.C."/>
            <person name="Fu Y."/>
            <person name="Jeddeloh J.A."/>
            <person name="Han Y."/>
            <person name="Lee H."/>
            <person name="Li P."/>
            <person name="Lisch D.R."/>
            <person name="Liu S."/>
            <person name="Liu Z."/>
            <person name="Nagel D.H."/>
            <person name="McCann M.C."/>
            <person name="SanMiguel P."/>
            <person name="Myers A.M."/>
            <person name="Nettleton D."/>
            <person name="Nguyen J."/>
            <person name="Penning B.W."/>
            <person name="Ponnala L."/>
            <person name="Schneider K.L."/>
            <person name="Schwartz D.C."/>
            <person name="Sharma A."/>
            <person name="Soderlund C."/>
            <person name="Springer N.M."/>
            <person name="Sun Q."/>
            <person name="Wang H."/>
            <person name="Waterman M."/>
            <person name="Westerman R."/>
            <person name="Wolfgruber T.K."/>
            <person name="Yang L."/>
            <person name="Yu Y."/>
            <person name="Zhang L."/>
            <person name="Zhou S."/>
            <person name="Zhu Q."/>
            <person name="Bennetzen J.L."/>
            <person name="Dawe R.K."/>
            <person name="Jiang J."/>
            <person name="Jiang N."/>
            <person name="Presting G.G."/>
            <person name="Wessler S.R."/>
            <person name="Aluru S."/>
            <person name="Martienssen R.A."/>
            <person name="Clifton S.W."/>
            <person name="McCombie W.R."/>
            <person name="Wing R.A."/>
            <person name="Wilson R.K."/>
        </authorList>
    </citation>
    <scope>NUCLEOTIDE SEQUENCE [LARGE SCALE GENOMIC DNA]</scope>
    <source>
        <strain evidence="4">cv. B73</strain>
    </source>
</reference>
<reference evidence="3" key="4">
    <citation type="submission" date="2021-05" db="UniProtKB">
        <authorList>
            <consortium name="EnsemblPlants"/>
        </authorList>
    </citation>
    <scope>IDENTIFICATION</scope>
    <source>
        <strain evidence="3">cv. B73</strain>
    </source>
</reference>